<keyword evidence="2" id="KW-0378">Hydrolase</keyword>
<gene>
    <name evidence="2" type="ORF">IC230_11010</name>
</gene>
<dbReference type="Pfam" id="PF13391">
    <property type="entry name" value="HNH_2"/>
    <property type="match status" value="1"/>
</dbReference>
<dbReference type="PROSITE" id="PS51015">
    <property type="entry name" value="YDG"/>
    <property type="match status" value="1"/>
</dbReference>
<dbReference type="Gene3D" id="1.10.30.50">
    <property type="match status" value="1"/>
</dbReference>
<keyword evidence="3" id="KW-1185">Reference proteome</keyword>
<dbReference type="GO" id="GO:0044027">
    <property type="term" value="P:negative regulation of gene expression via chromosomal CpG island methylation"/>
    <property type="evidence" value="ECO:0007669"/>
    <property type="project" value="TreeGrafter"/>
</dbReference>
<reference evidence="2" key="1">
    <citation type="submission" date="2020-09" db="EMBL/GenBank/DDBJ databases">
        <authorList>
            <person name="Kim M.K."/>
        </authorList>
    </citation>
    <scope>NUCLEOTIDE SEQUENCE</scope>
    <source>
        <strain evidence="2">BT704</strain>
    </source>
</reference>
<proteinExistence type="predicted"/>
<comment type="caution">
    <text evidence="2">The sequence shown here is derived from an EMBL/GenBank/DDBJ whole genome shotgun (WGS) entry which is preliminary data.</text>
</comment>
<keyword evidence="2" id="KW-0255">Endonuclease</keyword>
<dbReference type="InterPro" id="IPR015947">
    <property type="entry name" value="PUA-like_sf"/>
</dbReference>
<accession>A0A927B125</accession>
<dbReference type="InterPro" id="IPR003105">
    <property type="entry name" value="SRA_YDG"/>
</dbReference>
<dbReference type="GO" id="GO:0004519">
    <property type="term" value="F:endonuclease activity"/>
    <property type="evidence" value="ECO:0007669"/>
    <property type="project" value="UniProtKB-KW"/>
</dbReference>
<keyword evidence="2" id="KW-0540">Nuclease</keyword>
<name>A0A927B125_9BACT</name>
<evidence type="ECO:0000313" key="2">
    <source>
        <dbReference type="EMBL" id="MBD2753421.1"/>
    </source>
</evidence>
<dbReference type="InterPro" id="IPR036987">
    <property type="entry name" value="SRA-YDG_sf"/>
</dbReference>
<dbReference type="SMART" id="SM00466">
    <property type="entry name" value="SRA"/>
    <property type="match status" value="1"/>
</dbReference>
<dbReference type="Pfam" id="PF02182">
    <property type="entry name" value="SAD_SRA"/>
    <property type="match status" value="1"/>
</dbReference>
<evidence type="ECO:0000313" key="3">
    <source>
        <dbReference type="Proteomes" id="UP000653797"/>
    </source>
</evidence>
<dbReference type="Proteomes" id="UP000653797">
    <property type="component" value="Unassembled WGS sequence"/>
</dbReference>
<protein>
    <submittedName>
        <fullName evidence="2">HNH endonuclease</fullName>
    </submittedName>
</protein>
<dbReference type="RefSeq" id="WP_191039037.1">
    <property type="nucleotide sequence ID" value="NZ_JACXAA010000003.1"/>
</dbReference>
<dbReference type="Gene3D" id="2.30.280.10">
    <property type="entry name" value="SRA-YDG"/>
    <property type="match status" value="1"/>
</dbReference>
<evidence type="ECO:0000259" key="1">
    <source>
        <dbReference type="PROSITE" id="PS51015"/>
    </source>
</evidence>
<dbReference type="SUPFAM" id="SSF88697">
    <property type="entry name" value="PUA domain-like"/>
    <property type="match status" value="1"/>
</dbReference>
<organism evidence="2 3">
    <name type="scientific">Spirosoma validum</name>
    <dbReference type="NCBI Taxonomy" id="2771355"/>
    <lineage>
        <taxon>Bacteria</taxon>
        <taxon>Pseudomonadati</taxon>
        <taxon>Bacteroidota</taxon>
        <taxon>Cytophagia</taxon>
        <taxon>Cytophagales</taxon>
        <taxon>Cytophagaceae</taxon>
        <taxon>Spirosoma</taxon>
    </lineage>
</organism>
<dbReference type="PANTHER" id="PTHR14140:SF27">
    <property type="entry name" value="OS04G0289800 PROTEIN"/>
    <property type="match status" value="1"/>
</dbReference>
<dbReference type="GO" id="GO:0061630">
    <property type="term" value="F:ubiquitin protein ligase activity"/>
    <property type="evidence" value="ECO:0007669"/>
    <property type="project" value="TreeGrafter"/>
</dbReference>
<feature type="domain" description="YDG" evidence="1">
    <location>
        <begin position="5"/>
        <end position="147"/>
    </location>
</feature>
<dbReference type="InterPro" id="IPR045134">
    <property type="entry name" value="UHRF1/2-like"/>
</dbReference>
<dbReference type="AlphaFoldDB" id="A0A927B125"/>
<dbReference type="InterPro" id="IPR003615">
    <property type="entry name" value="HNH_nuc"/>
</dbReference>
<dbReference type="CDD" id="cd00085">
    <property type="entry name" value="HNHc"/>
    <property type="match status" value="1"/>
</dbReference>
<dbReference type="GO" id="GO:0016567">
    <property type="term" value="P:protein ubiquitination"/>
    <property type="evidence" value="ECO:0007669"/>
    <property type="project" value="TreeGrafter"/>
</dbReference>
<dbReference type="EMBL" id="JACXAA010000003">
    <property type="protein sequence ID" value="MBD2753421.1"/>
    <property type="molecule type" value="Genomic_DNA"/>
</dbReference>
<sequence>MRVFGEIAGIPEGSEFESRPDLSHYGIHRPLQAGISGSQVEGADSIVLSGGYEDDKDYGNVIIYTGHGGRSQVTGFQVADQQLSHQNLALTLSCQRGLPVRVIRGHRHKSEFSPVQGYRYDGLYRVESYWRERGLSGYFVWRFRLIKIENSVKVTGVEEEQPIYGKSKRIETTIQRIIRSTELSAYVKTMYNFQCQVCMVEISTNIGFYAEAAHIQPLGEPHNGPDTIENILCLCPNHHVMLDFGGFGIEDDLTLIGIKGKLYKKPKHIIGQTFLQYHREHFVINNW</sequence>
<dbReference type="PANTHER" id="PTHR14140">
    <property type="entry name" value="E3 UBIQUITIN-PROTEIN LIGASE UHRF-RELATED"/>
    <property type="match status" value="1"/>
</dbReference>